<dbReference type="SMART" id="SM00346">
    <property type="entry name" value="HTH_ICLR"/>
    <property type="match status" value="1"/>
</dbReference>
<dbReference type="InterPro" id="IPR029016">
    <property type="entry name" value="GAF-like_dom_sf"/>
</dbReference>
<keyword evidence="2" id="KW-0238">DNA-binding</keyword>
<feature type="domain" description="IclR-ED" evidence="5">
    <location>
        <begin position="90"/>
        <end position="279"/>
    </location>
</feature>
<dbReference type="SUPFAM" id="SSF46785">
    <property type="entry name" value="Winged helix' DNA-binding domain"/>
    <property type="match status" value="1"/>
</dbReference>
<dbReference type="Gene3D" id="3.30.450.40">
    <property type="match status" value="1"/>
</dbReference>
<dbReference type="PROSITE" id="PS51078">
    <property type="entry name" value="ICLR_ED"/>
    <property type="match status" value="1"/>
</dbReference>
<keyword evidence="3" id="KW-0804">Transcription</keyword>
<dbReference type="InParanoid" id="C8X8A2"/>
<dbReference type="Pfam" id="PF01614">
    <property type="entry name" value="IclR_C"/>
    <property type="match status" value="1"/>
</dbReference>
<protein>
    <submittedName>
        <fullName evidence="6">Transcriptional regulator, IclR family</fullName>
    </submittedName>
</protein>
<evidence type="ECO:0000256" key="1">
    <source>
        <dbReference type="ARBA" id="ARBA00023015"/>
    </source>
</evidence>
<dbReference type="AlphaFoldDB" id="C8X8A2"/>
<gene>
    <name evidence="6" type="ordered locus">Namu_0663</name>
</gene>
<dbReference type="PROSITE" id="PS51077">
    <property type="entry name" value="HTH_ICLR"/>
    <property type="match status" value="1"/>
</dbReference>
<reference evidence="7" key="1">
    <citation type="submission" date="2009-09" db="EMBL/GenBank/DDBJ databases">
        <title>The complete genome of Nakamurella multipartita DSM 44233.</title>
        <authorList>
            <consortium name="US DOE Joint Genome Institute (JGI-PGF)"/>
            <person name="Lucas S."/>
            <person name="Copeland A."/>
            <person name="Lapidus A."/>
            <person name="Glavina del Rio T."/>
            <person name="Dalin E."/>
            <person name="Tice H."/>
            <person name="Bruce D."/>
            <person name="Goodwin L."/>
            <person name="Pitluck S."/>
            <person name="Kyrpides N."/>
            <person name="Mavromatis K."/>
            <person name="Ivanova N."/>
            <person name="Ovchinnikova G."/>
            <person name="Sims D."/>
            <person name="Meincke L."/>
            <person name="Brettin T."/>
            <person name="Detter J.C."/>
            <person name="Han C."/>
            <person name="Larimer F."/>
            <person name="Land M."/>
            <person name="Hauser L."/>
            <person name="Markowitz V."/>
            <person name="Cheng J.-F."/>
            <person name="Hugenholtz P."/>
            <person name="Woyke T."/>
            <person name="Wu D."/>
            <person name="Klenk H.-P."/>
            <person name="Eisen J.A."/>
        </authorList>
    </citation>
    <scope>NUCLEOTIDE SEQUENCE [LARGE SCALE GENOMIC DNA]</scope>
    <source>
        <strain evidence="7">ATCC 700099 / DSM 44233 / CIP 104796 / JCM 9543 / NBRC 105858 / Y-104</strain>
    </source>
</reference>
<evidence type="ECO:0000259" key="4">
    <source>
        <dbReference type="PROSITE" id="PS51077"/>
    </source>
</evidence>
<sequence length="279" mass="29877">MGAMVADANAAASSSARRSASAELGNGAVTLTKALSIVEFVAEREGASAREIAVGVGIPLSTAYRLAHILVGADYLVHLKEERRYALGIKLRILSQSVDRQFGLSPELRAEIGMLHRQVGAAAYFAQYRGSEVVVAHVEDSPECPRVVPLDVGLHEATHATAFGKVLLAGMLPEQRDQYLVDHPMRRLTPATMTDRGALENDLATVNRSGVAWEYEEFLPDLICVAAGVRGGNGMIVGSVALSGSAQRMRRSAPACEEAVRRTAARVSRCLRAYAQARP</sequence>
<dbReference type="Pfam" id="PF09339">
    <property type="entry name" value="HTH_IclR"/>
    <property type="match status" value="1"/>
</dbReference>
<dbReference type="GO" id="GO:0003700">
    <property type="term" value="F:DNA-binding transcription factor activity"/>
    <property type="evidence" value="ECO:0007669"/>
    <property type="project" value="TreeGrafter"/>
</dbReference>
<accession>C8X8A2</accession>
<evidence type="ECO:0000259" key="5">
    <source>
        <dbReference type="PROSITE" id="PS51078"/>
    </source>
</evidence>
<dbReference type="InterPro" id="IPR036390">
    <property type="entry name" value="WH_DNA-bd_sf"/>
</dbReference>
<dbReference type="PANTHER" id="PTHR30136:SF24">
    <property type="entry name" value="HTH-TYPE TRANSCRIPTIONAL REPRESSOR ALLR"/>
    <property type="match status" value="1"/>
</dbReference>
<reference evidence="6 7" key="2">
    <citation type="journal article" date="2010" name="Stand. Genomic Sci.">
        <title>Complete genome sequence of Nakamurella multipartita type strain (Y-104).</title>
        <authorList>
            <person name="Tice H."/>
            <person name="Mayilraj S."/>
            <person name="Sims D."/>
            <person name="Lapidus A."/>
            <person name="Nolan M."/>
            <person name="Lucas S."/>
            <person name="Glavina Del Rio T."/>
            <person name="Copeland A."/>
            <person name="Cheng J.F."/>
            <person name="Meincke L."/>
            <person name="Bruce D."/>
            <person name="Goodwin L."/>
            <person name="Pitluck S."/>
            <person name="Ivanova N."/>
            <person name="Mavromatis K."/>
            <person name="Ovchinnikova G."/>
            <person name="Pati A."/>
            <person name="Chen A."/>
            <person name="Palaniappan K."/>
            <person name="Land M."/>
            <person name="Hauser L."/>
            <person name="Chang Y.J."/>
            <person name="Jeffries C.D."/>
            <person name="Detter J.C."/>
            <person name="Brettin T."/>
            <person name="Rohde M."/>
            <person name="Goker M."/>
            <person name="Bristow J."/>
            <person name="Eisen J.A."/>
            <person name="Markowitz V."/>
            <person name="Hugenholtz P."/>
            <person name="Kyrpides N.C."/>
            <person name="Klenk H.P."/>
            <person name="Chen F."/>
        </authorList>
    </citation>
    <scope>NUCLEOTIDE SEQUENCE [LARGE SCALE GENOMIC DNA]</scope>
    <source>
        <strain evidence="7">ATCC 700099 / DSM 44233 / CIP 104796 / JCM 9543 / NBRC 105858 / Y-104</strain>
    </source>
</reference>
<dbReference type="HOGENOM" id="CLU_062618_5_2_11"/>
<dbReference type="SUPFAM" id="SSF55781">
    <property type="entry name" value="GAF domain-like"/>
    <property type="match status" value="1"/>
</dbReference>
<organism evidence="6 7">
    <name type="scientific">Nakamurella multipartita (strain ATCC 700099 / DSM 44233 / CIP 104796 / JCM 9543 / NBRC 105858 / Y-104)</name>
    <name type="common">Microsphaera multipartita</name>
    <dbReference type="NCBI Taxonomy" id="479431"/>
    <lineage>
        <taxon>Bacteria</taxon>
        <taxon>Bacillati</taxon>
        <taxon>Actinomycetota</taxon>
        <taxon>Actinomycetes</taxon>
        <taxon>Nakamurellales</taxon>
        <taxon>Nakamurellaceae</taxon>
        <taxon>Nakamurella</taxon>
    </lineage>
</organism>
<name>C8X8A2_NAKMY</name>
<dbReference type="InterPro" id="IPR036388">
    <property type="entry name" value="WH-like_DNA-bd_sf"/>
</dbReference>
<dbReference type="GO" id="GO:0003677">
    <property type="term" value="F:DNA binding"/>
    <property type="evidence" value="ECO:0007669"/>
    <property type="project" value="UniProtKB-KW"/>
</dbReference>
<evidence type="ECO:0000256" key="2">
    <source>
        <dbReference type="ARBA" id="ARBA00023125"/>
    </source>
</evidence>
<evidence type="ECO:0000256" key="3">
    <source>
        <dbReference type="ARBA" id="ARBA00023163"/>
    </source>
</evidence>
<dbReference type="Gene3D" id="1.10.10.10">
    <property type="entry name" value="Winged helix-like DNA-binding domain superfamily/Winged helix DNA-binding domain"/>
    <property type="match status" value="1"/>
</dbReference>
<proteinExistence type="predicted"/>
<dbReference type="GO" id="GO:0045892">
    <property type="term" value="P:negative regulation of DNA-templated transcription"/>
    <property type="evidence" value="ECO:0007669"/>
    <property type="project" value="TreeGrafter"/>
</dbReference>
<dbReference type="OrthoDB" id="8479143at2"/>
<evidence type="ECO:0000313" key="6">
    <source>
        <dbReference type="EMBL" id="ACV77078.1"/>
    </source>
</evidence>
<dbReference type="STRING" id="479431.Namu_0663"/>
<dbReference type="EMBL" id="CP001737">
    <property type="protein sequence ID" value="ACV77078.1"/>
    <property type="molecule type" value="Genomic_DNA"/>
</dbReference>
<dbReference type="InterPro" id="IPR005471">
    <property type="entry name" value="Tscrpt_reg_IclR_N"/>
</dbReference>
<dbReference type="InterPro" id="IPR050707">
    <property type="entry name" value="HTH_MetabolicPath_Reg"/>
</dbReference>
<dbReference type="PANTHER" id="PTHR30136">
    <property type="entry name" value="HELIX-TURN-HELIX TRANSCRIPTIONAL REGULATOR, ICLR FAMILY"/>
    <property type="match status" value="1"/>
</dbReference>
<dbReference type="eggNOG" id="COG1414">
    <property type="taxonomic scope" value="Bacteria"/>
</dbReference>
<evidence type="ECO:0000313" key="7">
    <source>
        <dbReference type="Proteomes" id="UP000002218"/>
    </source>
</evidence>
<dbReference type="KEGG" id="nml:Namu_0663"/>
<feature type="domain" description="HTH iclR-type" evidence="4">
    <location>
        <begin position="28"/>
        <end position="89"/>
    </location>
</feature>
<keyword evidence="7" id="KW-1185">Reference proteome</keyword>
<keyword evidence="1" id="KW-0805">Transcription regulation</keyword>
<dbReference type="InterPro" id="IPR014757">
    <property type="entry name" value="Tscrpt_reg_IclR_C"/>
</dbReference>
<dbReference type="Proteomes" id="UP000002218">
    <property type="component" value="Chromosome"/>
</dbReference>